<evidence type="ECO:0000313" key="1">
    <source>
        <dbReference type="EMBL" id="UQC80250.1"/>
    </source>
</evidence>
<dbReference type="KEGG" id="clup:CLUP02_05732"/>
<organism evidence="1 2">
    <name type="scientific">Colletotrichum lupini</name>
    <dbReference type="NCBI Taxonomy" id="145971"/>
    <lineage>
        <taxon>Eukaryota</taxon>
        <taxon>Fungi</taxon>
        <taxon>Dikarya</taxon>
        <taxon>Ascomycota</taxon>
        <taxon>Pezizomycotina</taxon>
        <taxon>Sordariomycetes</taxon>
        <taxon>Hypocreomycetidae</taxon>
        <taxon>Glomerellales</taxon>
        <taxon>Glomerellaceae</taxon>
        <taxon>Colletotrichum</taxon>
        <taxon>Colletotrichum acutatum species complex</taxon>
    </lineage>
</organism>
<dbReference type="Proteomes" id="UP000830671">
    <property type="component" value="Chromosome 3"/>
</dbReference>
<dbReference type="EMBL" id="CP019475">
    <property type="protein sequence ID" value="UQC80250.1"/>
    <property type="molecule type" value="Genomic_DNA"/>
</dbReference>
<dbReference type="RefSeq" id="XP_049141881.1">
    <property type="nucleotide sequence ID" value="XM_049284738.1"/>
</dbReference>
<accession>A0A9Q8SN48</accession>
<name>A0A9Q8SN48_9PEZI</name>
<evidence type="ECO:0000313" key="2">
    <source>
        <dbReference type="Proteomes" id="UP000830671"/>
    </source>
</evidence>
<proteinExistence type="predicted"/>
<gene>
    <name evidence="1" type="ORF">CLUP02_05732</name>
</gene>
<sequence>MSLITPDWAGERAAVTSKDLRTDRLQPCQPKTHRHSAGRALSLSLSLLHHDLTKNNNNINGAFDPEAGTIHRLNRESIVDSPPNRLHVSHFSFVDR</sequence>
<dbReference type="AlphaFoldDB" id="A0A9Q8SN48"/>
<reference evidence="1" key="1">
    <citation type="journal article" date="2021" name="Mol. Plant Microbe Interact.">
        <title>Complete Genome Sequence of the Plant-Pathogenic Fungus Colletotrichum lupini.</title>
        <authorList>
            <person name="Baroncelli R."/>
            <person name="Pensec F."/>
            <person name="Da Lio D."/>
            <person name="Boufleur T."/>
            <person name="Vicente I."/>
            <person name="Sarrocco S."/>
            <person name="Picot A."/>
            <person name="Baraldi E."/>
            <person name="Sukno S."/>
            <person name="Thon M."/>
            <person name="Le Floch G."/>
        </authorList>
    </citation>
    <scope>NUCLEOTIDE SEQUENCE</scope>
    <source>
        <strain evidence="1">IMI 504893</strain>
    </source>
</reference>
<dbReference type="GeneID" id="73339748"/>
<keyword evidence="2" id="KW-1185">Reference proteome</keyword>
<protein>
    <submittedName>
        <fullName evidence="1">Uncharacterized protein</fullName>
    </submittedName>
</protein>